<dbReference type="EC" id="3.5.1.23" evidence="2 6"/>
<comment type="similarity">
    <text evidence="1 6">Belongs to the neutral ceramidase family.</text>
</comment>
<dbReference type="Pfam" id="PF17048">
    <property type="entry name" value="Ceramidse_alk_C"/>
    <property type="match status" value="1"/>
</dbReference>
<comment type="cofactor">
    <cofactor evidence="5">
        <name>Zn(2+)</name>
        <dbReference type="ChEBI" id="CHEBI:29105"/>
    </cofactor>
    <text evidence="5">Binds 1 zinc ion per subunit.</text>
</comment>
<dbReference type="GO" id="GO:0016020">
    <property type="term" value="C:membrane"/>
    <property type="evidence" value="ECO:0007669"/>
    <property type="project" value="GOC"/>
</dbReference>
<feature type="domain" description="Neutral/alkaline non-lysosomal ceramidase N-terminal" evidence="7">
    <location>
        <begin position="1"/>
        <end position="498"/>
    </location>
</feature>
<evidence type="ECO:0000256" key="2">
    <source>
        <dbReference type="ARBA" id="ARBA00011891"/>
    </source>
</evidence>
<feature type="binding site" evidence="5">
    <location>
        <position position="186"/>
    </location>
    <ligand>
        <name>Zn(2+)</name>
        <dbReference type="ChEBI" id="CHEBI:29105"/>
    </ligand>
</feature>
<comment type="catalytic activity">
    <reaction evidence="6">
        <text>an N-acylsphing-4-enine + H2O = sphing-4-enine + a fatty acid</text>
        <dbReference type="Rhea" id="RHEA:20856"/>
        <dbReference type="ChEBI" id="CHEBI:15377"/>
        <dbReference type="ChEBI" id="CHEBI:28868"/>
        <dbReference type="ChEBI" id="CHEBI:52639"/>
        <dbReference type="ChEBI" id="CHEBI:57756"/>
        <dbReference type="EC" id="3.5.1.23"/>
    </reaction>
</comment>
<dbReference type="Gene3D" id="2.60.40.2300">
    <property type="entry name" value="Neutral/alkaline non-lysosomal ceramidase, C-terminal domain"/>
    <property type="match status" value="1"/>
</dbReference>
<evidence type="ECO:0000256" key="6">
    <source>
        <dbReference type="RuleBase" id="RU366019"/>
    </source>
</evidence>
<sequence>MGYANPAQIDSGLHLRLFARSFVVEEKAHPGNVVAFVSIDQGMASQIVKTEVARLLAAKYGSNIFSHKNIMISATHTHSGPGGFYQYLLYVITSKGFIKESYQAIVDGIVRSLSIAYDSRADGHIFHNEGHVHNASVNRSPLSYLANPESERQKYPSNVDTGMTVLKFVREQDKQAIGMFSWFPVHGVSMNESNTLISSDNKGLAALMFEKDMNGADASLGKGPFVAAFAQANEGDVTPNTAGPRCIDTGEPCDNLSSTCGGRVEKCIAFGPGVDMFESTKIIARLQYLEAKGPLRYVHQNIDMTDRSVEFVKDGKKQKGRTCKPAMGYSFAAGTTDGPGAFDFRQGMKNGTLLWDLVRNFIKKPSQEMIDCQAPKPVLLAVGEIEFPYEWVPFIVETQVFQLGSVLMAGLPGEFTTMSGRRIRENMLKTALESQPYCKENFNPKISGVRCRENAFQVVLAGLSNVYTDYIATFEEYQVQRYEAASTIYGQHTLQAYIDQFNFLTASLGKEVESGPETPFFVDKLYSLVPGVVFDSHPYKQPFGFVTKQPKVSYGADEVAEVEFIAANPRNDLRLEDTYLAVEMQVEGVWKTKFTDSNWETKLFWSRKGYLDEILGRSYVTIQWSIKDLDGVCARGTYRIRHYGNSKSILGTISQYSGVTNQFAVVC</sequence>
<accession>A0ABD2Q2D5</accession>
<protein>
    <recommendedName>
        <fullName evidence="3 6">Neutral ceramidase</fullName>
        <ecNumber evidence="2 6">3.5.1.23</ecNumber>
    </recommendedName>
</protein>
<keyword evidence="4 6" id="KW-0378">Hydrolase</keyword>
<evidence type="ECO:0000256" key="3">
    <source>
        <dbReference type="ARBA" id="ARBA00019235"/>
    </source>
</evidence>
<keyword evidence="10" id="KW-1185">Reference proteome</keyword>
<feature type="binding site" evidence="5">
    <location>
        <position position="76"/>
    </location>
    <ligand>
        <name>Zn(2+)</name>
        <dbReference type="ChEBI" id="CHEBI:29105"/>
    </ligand>
</feature>
<evidence type="ECO:0000259" key="7">
    <source>
        <dbReference type="Pfam" id="PF04734"/>
    </source>
</evidence>
<comment type="caution">
    <text evidence="9">The sequence shown here is derived from an EMBL/GenBank/DDBJ whole genome shotgun (WGS) entry which is preliminary data.</text>
</comment>
<dbReference type="PANTHER" id="PTHR12670">
    <property type="entry name" value="CERAMIDASE"/>
    <property type="match status" value="1"/>
</dbReference>
<dbReference type="Pfam" id="PF04734">
    <property type="entry name" value="Ceramidase_alk"/>
    <property type="match status" value="1"/>
</dbReference>
<keyword evidence="5" id="KW-0862">Zinc</keyword>
<feature type="domain" description="Neutral/alkaline non-lysosomal ceramidase C-terminal" evidence="8">
    <location>
        <begin position="504"/>
        <end position="665"/>
    </location>
</feature>
<evidence type="ECO:0000256" key="1">
    <source>
        <dbReference type="ARBA" id="ARBA00009835"/>
    </source>
</evidence>
<dbReference type="InterPro" id="IPR031329">
    <property type="entry name" value="NEUT/ALK_ceramidase_N"/>
</dbReference>
<feature type="binding site" evidence="5">
    <location>
        <position position="414"/>
    </location>
    <ligand>
        <name>Zn(2+)</name>
        <dbReference type="ChEBI" id="CHEBI:29105"/>
    </ligand>
</feature>
<dbReference type="InterPro" id="IPR031331">
    <property type="entry name" value="NEUT/ALK_ceramidase_C"/>
</dbReference>
<dbReference type="EMBL" id="JBJKFK010001197">
    <property type="protein sequence ID" value="KAL3313772.1"/>
    <property type="molecule type" value="Genomic_DNA"/>
</dbReference>
<evidence type="ECO:0000256" key="4">
    <source>
        <dbReference type="ARBA" id="ARBA00022801"/>
    </source>
</evidence>
<dbReference type="PANTHER" id="PTHR12670:SF1">
    <property type="entry name" value="NEUTRAL CERAMIDASE"/>
    <property type="match status" value="1"/>
</dbReference>
<dbReference type="AlphaFoldDB" id="A0ABD2Q2D5"/>
<keyword evidence="5" id="KW-0479">Metal-binding</keyword>
<dbReference type="Proteomes" id="UP001626550">
    <property type="component" value="Unassembled WGS sequence"/>
</dbReference>
<gene>
    <name evidence="9" type="primary">ASAH2</name>
    <name evidence="9" type="ORF">Ciccas_007621</name>
</gene>
<keyword evidence="6" id="KW-0443">Lipid metabolism</keyword>
<organism evidence="9 10">
    <name type="scientific">Cichlidogyrus casuarinus</name>
    <dbReference type="NCBI Taxonomy" id="1844966"/>
    <lineage>
        <taxon>Eukaryota</taxon>
        <taxon>Metazoa</taxon>
        <taxon>Spiralia</taxon>
        <taxon>Lophotrochozoa</taxon>
        <taxon>Platyhelminthes</taxon>
        <taxon>Monogenea</taxon>
        <taxon>Monopisthocotylea</taxon>
        <taxon>Dactylogyridea</taxon>
        <taxon>Ancyrocephalidae</taxon>
        <taxon>Cichlidogyrus</taxon>
    </lineage>
</organism>
<evidence type="ECO:0000259" key="8">
    <source>
        <dbReference type="Pfam" id="PF17048"/>
    </source>
</evidence>
<dbReference type="InterPro" id="IPR006823">
    <property type="entry name" value="Ceramidase_alk"/>
</dbReference>
<evidence type="ECO:0000313" key="9">
    <source>
        <dbReference type="EMBL" id="KAL3313772.1"/>
    </source>
</evidence>
<dbReference type="InterPro" id="IPR038445">
    <property type="entry name" value="NCDase_C_sf"/>
</dbReference>
<evidence type="ECO:0000313" key="10">
    <source>
        <dbReference type="Proteomes" id="UP001626550"/>
    </source>
</evidence>
<evidence type="ECO:0000256" key="5">
    <source>
        <dbReference type="PIRSR" id="PIRSR606823-2"/>
    </source>
</evidence>
<name>A0ABD2Q2D5_9PLAT</name>
<reference evidence="9 10" key="1">
    <citation type="submission" date="2024-11" db="EMBL/GenBank/DDBJ databases">
        <title>Adaptive evolution of stress response genes in parasites aligns with host niche diversity.</title>
        <authorList>
            <person name="Hahn C."/>
            <person name="Resl P."/>
        </authorList>
    </citation>
    <scope>NUCLEOTIDE SEQUENCE [LARGE SCALE GENOMIC DNA]</scope>
    <source>
        <strain evidence="9">EGGRZ-B1_66</strain>
        <tissue evidence="9">Body</tissue>
    </source>
</reference>
<keyword evidence="6" id="KW-0746">Sphingolipid metabolism</keyword>
<feature type="binding site" evidence="5">
    <location>
        <position position="470"/>
    </location>
    <ligand>
        <name>Zn(2+)</name>
        <dbReference type="ChEBI" id="CHEBI:29105"/>
    </ligand>
</feature>
<proteinExistence type="inferred from homology"/>
<dbReference type="GO" id="GO:0006672">
    <property type="term" value="P:ceramide metabolic process"/>
    <property type="evidence" value="ECO:0007669"/>
    <property type="project" value="UniProtKB-ARBA"/>
</dbReference>
<dbReference type="GO" id="GO:0017040">
    <property type="term" value="F:N-acylsphingosine amidohydrolase activity"/>
    <property type="evidence" value="ECO:0007669"/>
    <property type="project" value="UniProtKB-UniRule"/>
</dbReference>